<evidence type="ECO:0000313" key="2">
    <source>
        <dbReference type="Proteomes" id="UP001243375"/>
    </source>
</evidence>
<name>A0ACC2WY96_9TREE</name>
<sequence length="318" mass="35165">MVADSMFNQVDELIKKYKQACGFHDHTGQGVKSNEGQLAFTKQLHKICKYYDLFDESLGERSGFRSKKPFGNLGEMEQGWDECLGLKTVRAKKKKREDADEVEEGKQDGDGLVGDAAKAKKRQRLRASATNTSTGPINLLKPTEDPSATPNIPDTSVIEIKDDEEEGEDESREKRPSKSRGKGKGNPVMENLNDFLTTASEERKAQMQLARDMQAKKALRQDEKDKLRKMKEFRSLAPLIGSDVAWEQLFGQPLPSSKMQATQVASTSELAVVEAPKCDEAHQVDIPLDPSLSGNAVLYDPVGDAYHIGSTYGNVIGD</sequence>
<dbReference type="EMBL" id="JASBWU010000014">
    <property type="protein sequence ID" value="KAJ9116488.1"/>
    <property type="molecule type" value="Genomic_DNA"/>
</dbReference>
<protein>
    <submittedName>
        <fullName evidence="1">Uncharacterized protein</fullName>
    </submittedName>
</protein>
<comment type="caution">
    <text evidence="1">The sequence shown here is derived from an EMBL/GenBank/DDBJ whole genome shotgun (WGS) entry which is preliminary data.</text>
</comment>
<keyword evidence="2" id="KW-1185">Reference proteome</keyword>
<dbReference type="Proteomes" id="UP001243375">
    <property type="component" value="Unassembled WGS sequence"/>
</dbReference>
<accession>A0ACC2WY96</accession>
<evidence type="ECO:0000313" key="1">
    <source>
        <dbReference type="EMBL" id="KAJ9116488.1"/>
    </source>
</evidence>
<gene>
    <name evidence="1" type="ORF">QFC22_004930</name>
</gene>
<organism evidence="1 2">
    <name type="scientific">Naganishia vaughanmartiniae</name>
    <dbReference type="NCBI Taxonomy" id="1424756"/>
    <lineage>
        <taxon>Eukaryota</taxon>
        <taxon>Fungi</taxon>
        <taxon>Dikarya</taxon>
        <taxon>Basidiomycota</taxon>
        <taxon>Agaricomycotina</taxon>
        <taxon>Tremellomycetes</taxon>
        <taxon>Filobasidiales</taxon>
        <taxon>Filobasidiaceae</taxon>
        <taxon>Naganishia</taxon>
    </lineage>
</organism>
<proteinExistence type="predicted"/>
<reference evidence="1" key="1">
    <citation type="submission" date="2023-04" db="EMBL/GenBank/DDBJ databases">
        <title>Draft Genome sequencing of Naganishia species isolated from polar environments using Oxford Nanopore Technology.</title>
        <authorList>
            <person name="Leo P."/>
            <person name="Venkateswaran K."/>
        </authorList>
    </citation>
    <scope>NUCLEOTIDE SEQUENCE</scope>
    <source>
        <strain evidence="1">MNA-CCFEE 5425</strain>
    </source>
</reference>